<dbReference type="EMBL" id="JADKPN010000017">
    <property type="protein sequence ID" value="MBF4765645.1"/>
    <property type="molecule type" value="Genomic_DNA"/>
</dbReference>
<dbReference type="Proteomes" id="UP000640489">
    <property type="component" value="Unassembled WGS sequence"/>
</dbReference>
<comment type="caution">
    <text evidence="3">The sequence shown here is derived from an EMBL/GenBank/DDBJ whole genome shotgun (WGS) entry which is preliminary data.</text>
</comment>
<dbReference type="InterPro" id="IPR005627">
    <property type="entry name" value="CutC-like"/>
</dbReference>
<evidence type="ECO:0000256" key="2">
    <source>
        <dbReference type="ARBA" id="ARBA00019014"/>
    </source>
</evidence>
<dbReference type="RefSeq" id="WP_194708826.1">
    <property type="nucleotide sequence ID" value="NZ_JADKPN010000017.1"/>
</dbReference>
<protein>
    <recommendedName>
        <fullName evidence="2">Copper homeostasis protein cutC homolog</fullName>
    </recommendedName>
</protein>
<name>A0A930YMH8_9ACTN</name>
<evidence type="ECO:0000256" key="1">
    <source>
        <dbReference type="ARBA" id="ARBA00007768"/>
    </source>
</evidence>
<dbReference type="AlphaFoldDB" id="A0A930YMH8"/>
<reference evidence="3" key="1">
    <citation type="submission" date="2020-11" db="EMBL/GenBank/DDBJ databases">
        <title>Nocardioides sp. nov., isolated from Soil of Cynanchum wilfordii Hemsley rhizosphere.</title>
        <authorList>
            <person name="Lee J.-S."/>
            <person name="Suh M.K."/>
            <person name="Kim J.-S."/>
        </authorList>
    </citation>
    <scope>NUCLEOTIDE SEQUENCE</scope>
    <source>
        <strain evidence="3">KCTC 19275</strain>
    </source>
</reference>
<proteinExistence type="inferred from homology"/>
<gene>
    <name evidence="3" type="ORF">ISU07_21150</name>
</gene>
<dbReference type="GO" id="GO:0005507">
    <property type="term" value="F:copper ion binding"/>
    <property type="evidence" value="ECO:0007669"/>
    <property type="project" value="TreeGrafter"/>
</dbReference>
<evidence type="ECO:0000313" key="4">
    <source>
        <dbReference type="Proteomes" id="UP000640489"/>
    </source>
</evidence>
<evidence type="ECO:0000313" key="3">
    <source>
        <dbReference type="EMBL" id="MBF4765645.1"/>
    </source>
</evidence>
<dbReference type="Gene3D" id="3.20.20.380">
    <property type="entry name" value="Copper homeostasis (CutC) domain"/>
    <property type="match status" value="1"/>
</dbReference>
<dbReference type="InterPro" id="IPR036822">
    <property type="entry name" value="CutC-like_dom_sf"/>
</dbReference>
<dbReference type="Pfam" id="PF03932">
    <property type="entry name" value="CutC"/>
    <property type="match status" value="1"/>
</dbReference>
<sequence length="240" mass="25561">MGGLAGLPRPLLEVVVIQPRDVAGAAEGGADRLHVLAPGDPVALSPEPGTVSAIGRESELPMYVLLRLNDSWTTTGGELERLVGLAEDYLACGATGVAFGFLDSDLEIDVATCTALADRLPEVPWTFTHAVDHTLDPRRSWRRLLPLPRLQQVLSAGSPRGMEVGYDDLLATAESDPLVAARLMAGGGLTAEHVPWLVRQGVRAFHVGPQVRPGGSAKAYVDGGYVRSWRTLLDDAMARI</sequence>
<keyword evidence="4" id="KW-1185">Reference proteome</keyword>
<comment type="similarity">
    <text evidence="1">Belongs to the CutC family.</text>
</comment>
<dbReference type="PANTHER" id="PTHR12598">
    <property type="entry name" value="COPPER HOMEOSTASIS PROTEIN CUTC"/>
    <property type="match status" value="1"/>
</dbReference>
<organism evidence="3 4">
    <name type="scientific">Nocardioides islandensis</name>
    <dbReference type="NCBI Taxonomy" id="433663"/>
    <lineage>
        <taxon>Bacteria</taxon>
        <taxon>Bacillati</taxon>
        <taxon>Actinomycetota</taxon>
        <taxon>Actinomycetes</taxon>
        <taxon>Propionibacteriales</taxon>
        <taxon>Nocardioidaceae</taxon>
        <taxon>Nocardioides</taxon>
    </lineage>
</organism>
<dbReference type="SUPFAM" id="SSF110395">
    <property type="entry name" value="CutC-like"/>
    <property type="match status" value="1"/>
</dbReference>
<accession>A0A930YMH8</accession>
<dbReference type="PANTHER" id="PTHR12598:SF0">
    <property type="entry name" value="COPPER HOMEOSTASIS PROTEIN CUTC HOMOLOG"/>
    <property type="match status" value="1"/>
</dbReference>